<organism evidence="4 5">
    <name type="scientific">Cryptococcus tetragattii IND107</name>
    <dbReference type="NCBI Taxonomy" id="1296105"/>
    <lineage>
        <taxon>Eukaryota</taxon>
        <taxon>Fungi</taxon>
        <taxon>Dikarya</taxon>
        <taxon>Basidiomycota</taxon>
        <taxon>Agaricomycotina</taxon>
        <taxon>Tremellomycetes</taxon>
        <taxon>Tremellales</taxon>
        <taxon>Cryptococcaceae</taxon>
        <taxon>Cryptococcus</taxon>
        <taxon>Cryptococcus gattii species complex</taxon>
    </lineage>
</organism>
<evidence type="ECO:0000256" key="2">
    <source>
        <dbReference type="SAM" id="MobiDB-lite"/>
    </source>
</evidence>
<dbReference type="PANTHER" id="PTHR12175:SF1">
    <property type="entry name" value="PITH DOMAIN-CONTAINING PROTEIN 1"/>
    <property type="match status" value="1"/>
</dbReference>
<comment type="similarity">
    <text evidence="1">Belongs to the PITHD1 family.</text>
</comment>
<evidence type="ECO:0000259" key="3">
    <source>
        <dbReference type="PROSITE" id="PS51532"/>
    </source>
</evidence>
<dbReference type="InterPro" id="IPR010400">
    <property type="entry name" value="PITH_dom"/>
</dbReference>
<dbReference type="SUPFAM" id="SSF49785">
    <property type="entry name" value="Galactose-binding domain-like"/>
    <property type="match status" value="1"/>
</dbReference>
<gene>
    <name evidence="4" type="ORF">I308_103411</name>
</gene>
<evidence type="ECO:0000256" key="1">
    <source>
        <dbReference type="ARBA" id="ARBA00025788"/>
    </source>
</evidence>
<dbReference type="EMBL" id="ATAM02000005">
    <property type="protein sequence ID" value="KAL0250104.1"/>
    <property type="molecule type" value="Genomic_DNA"/>
</dbReference>
<protein>
    <recommendedName>
        <fullName evidence="3">PITH domain-containing protein</fullName>
    </recommendedName>
</protein>
<sequence length="240" mass="26236">MSCSHEAHDHDHHDREHDGHSHDVPLESSPLDSLYTQVDLSGVTALNAEGGGEAGRKVIKSWDMKEDDTIWLESEVDDELILKIPFTSSVSLRSITLKSGPGGHTPREMHLFRDNLGLDFSDASSSSPTQSFDVVPRKEGVEYQVKAAKFSGLTSLTIFFPGNTADDDEETTKIYYIGLRGSWKPLPNRPGIIIYESSANPADHKIPGVNAGGAGVKVDGSRDIYYLVVFTVISSQTGHR</sequence>
<dbReference type="PANTHER" id="PTHR12175">
    <property type="entry name" value="AD039 HT014 THIOREDOXIN FAMILY TRP26"/>
    <property type="match status" value="1"/>
</dbReference>
<feature type="region of interest" description="Disordered" evidence="2">
    <location>
        <begin position="1"/>
        <end position="29"/>
    </location>
</feature>
<dbReference type="Gene3D" id="2.60.120.470">
    <property type="entry name" value="PITH domain"/>
    <property type="match status" value="1"/>
</dbReference>
<proteinExistence type="inferred from homology"/>
<dbReference type="InterPro" id="IPR008979">
    <property type="entry name" value="Galactose-bd-like_sf"/>
</dbReference>
<dbReference type="InterPro" id="IPR045099">
    <property type="entry name" value="PITH1-like"/>
</dbReference>
<dbReference type="InterPro" id="IPR037047">
    <property type="entry name" value="PITH_dom_sf"/>
</dbReference>
<dbReference type="RefSeq" id="XP_066614291.1">
    <property type="nucleotide sequence ID" value="XM_066757907.1"/>
</dbReference>
<accession>A0ABR3BT26</accession>
<reference evidence="4" key="2">
    <citation type="submission" date="2024-01" db="EMBL/GenBank/DDBJ databases">
        <title>Comparative genomics of Cryptococcus and Kwoniella reveals pathogenesis evolution and contrasting modes of karyotype evolution via chromosome fusion or intercentromeric recombination.</title>
        <authorList>
            <person name="Coelho M.A."/>
            <person name="David-Palma M."/>
            <person name="Shea T."/>
            <person name="Bowers K."/>
            <person name="Mcginley-Smith S."/>
            <person name="Mohammad A.W."/>
            <person name="Gnirke A."/>
            <person name="Yurkov A.M."/>
            <person name="Nowrousian M."/>
            <person name="Sun S."/>
            <person name="Cuomo C.A."/>
            <person name="Heitman J."/>
        </authorList>
    </citation>
    <scope>NUCLEOTIDE SEQUENCE</scope>
    <source>
        <strain evidence="4">IND107</strain>
    </source>
</reference>
<feature type="domain" description="PITH" evidence="3">
    <location>
        <begin position="23"/>
        <end position="199"/>
    </location>
</feature>
<dbReference type="Proteomes" id="UP000054399">
    <property type="component" value="Unassembled WGS sequence"/>
</dbReference>
<feature type="compositionally biased region" description="Basic and acidic residues" evidence="2">
    <location>
        <begin position="1"/>
        <end position="25"/>
    </location>
</feature>
<evidence type="ECO:0000313" key="4">
    <source>
        <dbReference type="EMBL" id="KAL0250104.1"/>
    </source>
</evidence>
<evidence type="ECO:0000313" key="5">
    <source>
        <dbReference type="Proteomes" id="UP000054399"/>
    </source>
</evidence>
<keyword evidence="5" id="KW-1185">Reference proteome</keyword>
<dbReference type="Pfam" id="PF06201">
    <property type="entry name" value="PITH"/>
    <property type="match status" value="1"/>
</dbReference>
<reference evidence="4" key="1">
    <citation type="submission" date="2015-01" db="EMBL/GenBank/DDBJ databases">
        <authorList>
            <consortium name="The Broad Institute Genomics Platform"/>
            <person name="Cuomo C."/>
            <person name="Litvintseva A."/>
            <person name="Chen Y."/>
            <person name="Heitman J."/>
            <person name="Sun S."/>
            <person name="Springer D."/>
            <person name="Dromer F."/>
            <person name="Young S."/>
            <person name="Zeng Q."/>
            <person name="Gargeya S."/>
            <person name="Abouelleil A."/>
            <person name="Alvarado L."/>
            <person name="Chapman S.B."/>
            <person name="Gainer-Dewar J."/>
            <person name="Goldberg J."/>
            <person name="Griggs A."/>
            <person name="Gujja S."/>
            <person name="Hansen M."/>
            <person name="Howarth C."/>
            <person name="Imamovic A."/>
            <person name="Larimer J."/>
            <person name="Murphy C."/>
            <person name="Naylor J."/>
            <person name="Pearson M."/>
            <person name="Priest M."/>
            <person name="Roberts A."/>
            <person name="Saif S."/>
            <person name="Shea T."/>
            <person name="Sykes S."/>
            <person name="Wortman J."/>
            <person name="Nusbaum C."/>
            <person name="Birren B."/>
        </authorList>
    </citation>
    <scope>NUCLEOTIDE SEQUENCE</scope>
    <source>
        <strain evidence="4">IND107</strain>
    </source>
</reference>
<name>A0ABR3BT26_9TREE</name>
<dbReference type="GeneID" id="91990267"/>
<comment type="caution">
    <text evidence="4">The sequence shown here is derived from an EMBL/GenBank/DDBJ whole genome shotgun (WGS) entry which is preliminary data.</text>
</comment>
<dbReference type="PROSITE" id="PS51532">
    <property type="entry name" value="PITH"/>
    <property type="match status" value="1"/>
</dbReference>